<dbReference type="SUPFAM" id="SSF55961">
    <property type="entry name" value="Bet v1-like"/>
    <property type="match status" value="1"/>
</dbReference>
<dbReference type="Pfam" id="PF08327">
    <property type="entry name" value="AHSA1"/>
    <property type="match status" value="1"/>
</dbReference>
<dbReference type="InterPro" id="IPR013538">
    <property type="entry name" value="ASHA1/2-like_C"/>
</dbReference>
<protein>
    <submittedName>
        <fullName evidence="3">SRPBCC family protein</fullName>
    </submittedName>
</protein>
<dbReference type="InterPro" id="IPR023393">
    <property type="entry name" value="START-like_dom_sf"/>
</dbReference>
<evidence type="ECO:0000313" key="4">
    <source>
        <dbReference type="Proteomes" id="UP001527882"/>
    </source>
</evidence>
<proteinExistence type="inferred from homology"/>
<dbReference type="CDD" id="cd08892">
    <property type="entry name" value="SRPBCC_Aha1"/>
    <property type="match status" value="1"/>
</dbReference>
<evidence type="ECO:0000256" key="1">
    <source>
        <dbReference type="ARBA" id="ARBA00006817"/>
    </source>
</evidence>
<dbReference type="Gene3D" id="3.30.530.20">
    <property type="match status" value="1"/>
</dbReference>
<dbReference type="EMBL" id="JAQAGZ010000019">
    <property type="protein sequence ID" value="MCZ8515775.1"/>
    <property type="molecule type" value="Genomic_DNA"/>
</dbReference>
<sequence length="129" mass="14130">MSAAIHQEVTFKASPAQVYDVLISSERFSKATGGAPTEIVPEAGGTFSCFGGMILGRTIELVPDKRIVQAWRAANWAEGHYSIVKFELVQQGSETQLVFDHAGFPEGQGEHLASGWHANYWEPIRKLLA</sequence>
<evidence type="ECO:0000259" key="2">
    <source>
        <dbReference type="Pfam" id="PF08327"/>
    </source>
</evidence>
<organism evidence="3 4">
    <name type="scientific">Paenibacillus gyeongsangnamensis</name>
    <dbReference type="NCBI Taxonomy" id="3388067"/>
    <lineage>
        <taxon>Bacteria</taxon>
        <taxon>Bacillati</taxon>
        <taxon>Bacillota</taxon>
        <taxon>Bacilli</taxon>
        <taxon>Bacillales</taxon>
        <taxon>Paenibacillaceae</taxon>
        <taxon>Paenibacillus</taxon>
    </lineage>
</organism>
<evidence type="ECO:0000313" key="3">
    <source>
        <dbReference type="EMBL" id="MCZ8515775.1"/>
    </source>
</evidence>
<name>A0ABT4QFW0_9BACL</name>
<dbReference type="RefSeq" id="WP_269884303.1">
    <property type="nucleotide sequence ID" value="NZ_JAQAGZ010000019.1"/>
</dbReference>
<comment type="similarity">
    <text evidence="1">Belongs to the AHA1 family.</text>
</comment>
<feature type="domain" description="Activator of Hsp90 ATPase homologue 1/2-like C-terminal" evidence="2">
    <location>
        <begin position="12"/>
        <end position="128"/>
    </location>
</feature>
<dbReference type="Proteomes" id="UP001527882">
    <property type="component" value="Unassembled WGS sequence"/>
</dbReference>
<reference evidence="3 4" key="1">
    <citation type="submission" date="2022-12" db="EMBL/GenBank/DDBJ databases">
        <title>Draft genome sequence of Paenibacillus sp. dW9.</title>
        <authorList>
            <person name="Choi E.-W."/>
            <person name="Kim D.-U."/>
        </authorList>
    </citation>
    <scope>NUCLEOTIDE SEQUENCE [LARGE SCALE GENOMIC DNA]</scope>
    <source>
        <strain evidence="4">dW9</strain>
    </source>
</reference>
<keyword evidence="4" id="KW-1185">Reference proteome</keyword>
<accession>A0ABT4QFW0</accession>
<comment type="caution">
    <text evidence="3">The sequence shown here is derived from an EMBL/GenBank/DDBJ whole genome shotgun (WGS) entry which is preliminary data.</text>
</comment>
<gene>
    <name evidence="3" type="ORF">O9H85_25860</name>
</gene>